<keyword evidence="3" id="KW-1185">Reference proteome</keyword>
<protein>
    <submittedName>
        <fullName evidence="2">Uncharacterized protein</fullName>
    </submittedName>
</protein>
<dbReference type="OrthoDB" id="21617at2759"/>
<feature type="region of interest" description="Disordered" evidence="1">
    <location>
        <begin position="68"/>
        <end position="105"/>
    </location>
</feature>
<proteinExistence type="predicted"/>
<reference evidence="2 3" key="1">
    <citation type="journal article" date="2016" name="Mol. Biol. Evol.">
        <title>Comparative Genomics of Early-Diverging Mushroom-Forming Fungi Provides Insights into the Origins of Lignocellulose Decay Capabilities.</title>
        <authorList>
            <person name="Nagy L.G."/>
            <person name="Riley R."/>
            <person name="Tritt A."/>
            <person name="Adam C."/>
            <person name="Daum C."/>
            <person name="Floudas D."/>
            <person name="Sun H."/>
            <person name="Yadav J.S."/>
            <person name="Pangilinan J."/>
            <person name="Larsson K.H."/>
            <person name="Matsuura K."/>
            <person name="Barry K."/>
            <person name="Labutti K."/>
            <person name="Kuo R."/>
            <person name="Ohm R.A."/>
            <person name="Bhattacharya S.S."/>
            <person name="Shirouzu T."/>
            <person name="Yoshinaga Y."/>
            <person name="Martin F.M."/>
            <person name="Grigoriev I.V."/>
            <person name="Hibbett D.S."/>
        </authorList>
    </citation>
    <scope>NUCLEOTIDE SEQUENCE [LARGE SCALE GENOMIC DNA]</scope>
    <source>
        <strain evidence="2 3">TUFC12733</strain>
    </source>
</reference>
<dbReference type="AlphaFoldDB" id="A0A167QLG0"/>
<dbReference type="EMBL" id="KV417270">
    <property type="protein sequence ID" value="KZP00044.1"/>
    <property type="molecule type" value="Genomic_DNA"/>
</dbReference>
<gene>
    <name evidence="2" type="ORF">CALVIDRAFT_533708</name>
</gene>
<dbReference type="STRING" id="1330018.A0A167QLG0"/>
<name>A0A167QLG0_CALVF</name>
<organism evidence="2 3">
    <name type="scientific">Calocera viscosa (strain TUFC12733)</name>
    <dbReference type="NCBI Taxonomy" id="1330018"/>
    <lineage>
        <taxon>Eukaryota</taxon>
        <taxon>Fungi</taxon>
        <taxon>Dikarya</taxon>
        <taxon>Basidiomycota</taxon>
        <taxon>Agaricomycotina</taxon>
        <taxon>Dacrymycetes</taxon>
        <taxon>Dacrymycetales</taxon>
        <taxon>Dacrymycetaceae</taxon>
        <taxon>Calocera</taxon>
    </lineage>
</organism>
<evidence type="ECO:0000313" key="3">
    <source>
        <dbReference type="Proteomes" id="UP000076738"/>
    </source>
</evidence>
<sequence>MDFTHDNDPVGVKALLAQLRNSQAFNDISKPPEEPKKPTASSQAGPSITERLLNGTALSAPSPVAALLAKLQPSGPPSSNAEGKRDVSASNKQEEPPQAAPVKRDFRRLTVQQALPQLYDLSGDPEFVASFKKMKEDQNRLEQKLWGERALIVRKHDEKLRNARAKAALIRASGSLLQEETKLKQAMEKELQAFHRNTVLPAWDAMATQQQDMLEKLNVPAMFRTSVETDRTRQQRIMQLLESIVFEGEEEGS</sequence>
<feature type="region of interest" description="Disordered" evidence="1">
    <location>
        <begin position="23"/>
        <end position="56"/>
    </location>
</feature>
<dbReference type="Proteomes" id="UP000076738">
    <property type="component" value="Unassembled WGS sequence"/>
</dbReference>
<accession>A0A167QLG0</accession>
<evidence type="ECO:0000256" key="1">
    <source>
        <dbReference type="SAM" id="MobiDB-lite"/>
    </source>
</evidence>
<feature type="compositionally biased region" description="Basic and acidic residues" evidence="1">
    <location>
        <begin position="82"/>
        <end position="95"/>
    </location>
</feature>
<evidence type="ECO:0000313" key="2">
    <source>
        <dbReference type="EMBL" id="KZP00044.1"/>
    </source>
</evidence>